<dbReference type="AlphaFoldDB" id="A0A0K0XS47"/>
<keyword evidence="3" id="KW-0813">Transport</keyword>
<dbReference type="SUPFAM" id="SSF53850">
    <property type="entry name" value="Periplasmic binding protein-like II"/>
    <property type="match status" value="1"/>
</dbReference>
<proteinExistence type="inferred from homology"/>
<evidence type="ECO:0000256" key="1">
    <source>
        <dbReference type="ARBA" id="ARBA00004196"/>
    </source>
</evidence>
<comment type="subcellular location">
    <subcellularLocation>
        <location evidence="1">Cell envelope</location>
    </subcellularLocation>
</comment>
<dbReference type="STRING" id="1579979.WM2015_122"/>
<dbReference type="GO" id="GO:0030288">
    <property type="term" value="C:outer membrane-bounded periplasmic space"/>
    <property type="evidence" value="ECO:0007669"/>
    <property type="project" value="UniProtKB-ARBA"/>
</dbReference>
<reference evidence="5 6" key="1">
    <citation type="submission" date="2015-07" db="EMBL/GenBank/DDBJ databases">
        <authorList>
            <person name="Noorani M."/>
        </authorList>
    </citation>
    <scope>NUCLEOTIDE SEQUENCE [LARGE SCALE GENOMIC DNA]</scope>
    <source>
        <strain evidence="5 6">KCTC 42284</strain>
    </source>
</reference>
<evidence type="ECO:0000313" key="6">
    <source>
        <dbReference type="Proteomes" id="UP000066624"/>
    </source>
</evidence>
<dbReference type="Gene3D" id="3.90.76.10">
    <property type="entry name" value="Dipeptide-binding Protein, Domain 1"/>
    <property type="match status" value="1"/>
</dbReference>
<dbReference type="PIRSF" id="PIRSF002741">
    <property type="entry name" value="MppA"/>
    <property type="match status" value="1"/>
</dbReference>
<dbReference type="InterPro" id="IPR000914">
    <property type="entry name" value="SBP_5_dom"/>
</dbReference>
<dbReference type="GO" id="GO:1904680">
    <property type="term" value="F:peptide transmembrane transporter activity"/>
    <property type="evidence" value="ECO:0007669"/>
    <property type="project" value="TreeGrafter"/>
</dbReference>
<dbReference type="FunFam" id="3.90.76.10:FF:000001">
    <property type="entry name" value="Oligopeptide ABC transporter substrate-binding protein"/>
    <property type="match status" value="1"/>
</dbReference>
<dbReference type="KEGG" id="wma:WM2015_122"/>
<dbReference type="PANTHER" id="PTHR30290:SF10">
    <property type="entry name" value="PERIPLASMIC OLIGOPEPTIDE-BINDING PROTEIN-RELATED"/>
    <property type="match status" value="1"/>
</dbReference>
<organism evidence="5 6">
    <name type="scientific">Wenzhouxiangella marina</name>
    <dbReference type="NCBI Taxonomy" id="1579979"/>
    <lineage>
        <taxon>Bacteria</taxon>
        <taxon>Pseudomonadati</taxon>
        <taxon>Pseudomonadota</taxon>
        <taxon>Gammaproteobacteria</taxon>
        <taxon>Chromatiales</taxon>
        <taxon>Wenzhouxiangellaceae</taxon>
        <taxon>Wenzhouxiangella</taxon>
    </lineage>
</organism>
<comment type="similarity">
    <text evidence="2">Belongs to the bacterial solute-binding protein 5 family.</text>
</comment>
<evidence type="ECO:0000256" key="2">
    <source>
        <dbReference type="ARBA" id="ARBA00005695"/>
    </source>
</evidence>
<keyword evidence="6" id="KW-1185">Reference proteome</keyword>
<accession>A0A0K0XS47</accession>
<dbReference type="RefSeq" id="WP_049724225.1">
    <property type="nucleotide sequence ID" value="NZ_CP012154.1"/>
</dbReference>
<sequence length="526" mass="59705">MSIRFQALFRWFAGPPIRLRLLACLFAVAALLPSASVMADTLHRGVGPEPDSLDLHRAQSLSAINVLRDLHEGLISYSADGQLIPALAERWEVSADGLAWTFWLREEARWSDGQPLTAGDLLAGWRRLLDPATASPQAAWLDRVVGAEAIRRGQAGPEALGVEILSPHQLRIRLLRPTPWFAELLTHPATYPWPGENSLRYSGPFLLEEHVPGAHLHLVRNPAWREADRVRLQAVRWHVIEEPNVELNRYRAGGLHITETIPPGRLDWLRSQVGEELRIAPYLGSFFLAFNVGREPFRDRPGLRRALSLVIDRELLAERVLGAGEIPAHRLIPPGMPGWPTAELPSVDREARLQEARALYRAAGYSEARPLTVELRVNTSLAHRRMSVAVAAMWREHLGVRTRQISEEWKVFVANRRHGRLTEIVRGGWIADWRDPANFLQLFLSDSPLNYSFWRDQRFDELMGQAAEASGPSRIEALVAAEDRLLDQQVIVPLYYYVSRHLVKPDVRGFEDNLMDVHLSRWLWLD</sequence>
<dbReference type="InterPro" id="IPR030678">
    <property type="entry name" value="Peptide/Ni-bd"/>
</dbReference>
<dbReference type="PANTHER" id="PTHR30290">
    <property type="entry name" value="PERIPLASMIC BINDING COMPONENT OF ABC TRANSPORTER"/>
    <property type="match status" value="1"/>
</dbReference>
<dbReference type="Gene3D" id="3.10.105.10">
    <property type="entry name" value="Dipeptide-binding Protein, Domain 3"/>
    <property type="match status" value="1"/>
</dbReference>
<dbReference type="Proteomes" id="UP000066624">
    <property type="component" value="Chromosome"/>
</dbReference>
<dbReference type="OrthoDB" id="9801912at2"/>
<dbReference type="EMBL" id="CP012154">
    <property type="protein sequence ID" value="AKS40513.1"/>
    <property type="molecule type" value="Genomic_DNA"/>
</dbReference>
<dbReference type="Gene3D" id="3.40.190.10">
    <property type="entry name" value="Periplasmic binding protein-like II"/>
    <property type="match status" value="1"/>
</dbReference>
<evidence type="ECO:0000256" key="3">
    <source>
        <dbReference type="ARBA" id="ARBA00022448"/>
    </source>
</evidence>
<dbReference type="GO" id="GO:0043190">
    <property type="term" value="C:ATP-binding cassette (ABC) transporter complex"/>
    <property type="evidence" value="ECO:0007669"/>
    <property type="project" value="InterPro"/>
</dbReference>
<evidence type="ECO:0000313" key="5">
    <source>
        <dbReference type="EMBL" id="AKS40513.1"/>
    </source>
</evidence>
<gene>
    <name evidence="5" type="ORF">WM2015_122</name>
</gene>
<dbReference type="GO" id="GO:0015833">
    <property type="term" value="P:peptide transport"/>
    <property type="evidence" value="ECO:0007669"/>
    <property type="project" value="TreeGrafter"/>
</dbReference>
<dbReference type="CDD" id="cd08504">
    <property type="entry name" value="PBP2_OppA"/>
    <property type="match status" value="1"/>
</dbReference>
<evidence type="ECO:0000256" key="4">
    <source>
        <dbReference type="ARBA" id="ARBA00022729"/>
    </source>
</evidence>
<protein>
    <submittedName>
        <fullName evidence="5">Oligopeptide ABC transporter periplasmic oligopeptide-binding protein</fullName>
    </submittedName>
</protein>
<dbReference type="InterPro" id="IPR039424">
    <property type="entry name" value="SBP_5"/>
</dbReference>
<dbReference type="Pfam" id="PF00496">
    <property type="entry name" value="SBP_bac_5"/>
    <property type="match status" value="1"/>
</dbReference>
<name>A0A0K0XS47_9GAMM</name>
<keyword evidence="4" id="KW-0732">Signal</keyword>